<gene>
    <name evidence="7" type="ORF">SAMN02910429_00811</name>
</gene>
<evidence type="ECO:0000259" key="5">
    <source>
        <dbReference type="Pfam" id="PF01321"/>
    </source>
</evidence>
<dbReference type="Pfam" id="PF01321">
    <property type="entry name" value="Creatinase_N"/>
    <property type="match status" value="1"/>
</dbReference>
<keyword evidence="8" id="KW-1185">Reference proteome</keyword>
<dbReference type="InterPro" id="IPR032416">
    <property type="entry name" value="Peptidase_M24_C"/>
</dbReference>
<dbReference type="Proteomes" id="UP000182471">
    <property type="component" value="Unassembled WGS sequence"/>
</dbReference>
<feature type="domain" description="Peptidase M24" evidence="4">
    <location>
        <begin position="309"/>
        <end position="527"/>
    </location>
</feature>
<evidence type="ECO:0000313" key="8">
    <source>
        <dbReference type="Proteomes" id="UP000182471"/>
    </source>
</evidence>
<dbReference type="GO" id="GO:0005737">
    <property type="term" value="C:cytoplasm"/>
    <property type="evidence" value="ECO:0007669"/>
    <property type="project" value="UniProtKB-ARBA"/>
</dbReference>
<keyword evidence="2" id="KW-0479">Metal-binding</keyword>
<dbReference type="PANTHER" id="PTHR43763">
    <property type="entry name" value="XAA-PRO AMINOPEPTIDASE 1"/>
    <property type="match status" value="1"/>
</dbReference>
<accession>A0A1H9REE3</accession>
<dbReference type="FunFam" id="3.40.350.10:FF:000003">
    <property type="entry name" value="Xaa-pro aminopeptidase P"/>
    <property type="match status" value="1"/>
</dbReference>
<dbReference type="CDD" id="cd01085">
    <property type="entry name" value="APP"/>
    <property type="match status" value="1"/>
</dbReference>
<evidence type="ECO:0000256" key="2">
    <source>
        <dbReference type="ARBA" id="ARBA00022723"/>
    </source>
</evidence>
<dbReference type="FunFam" id="3.90.230.10:FF:000009">
    <property type="entry name" value="xaa-Pro aminopeptidase 2"/>
    <property type="match status" value="1"/>
</dbReference>
<dbReference type="InterPro" id="IPR000587">
    <property type="entry name" value="Creatinase_N"/>
</dbReference>
<dbReference type="SUPFAM" id="SSF55920">
    <property type="entry name" value="Creatinase/aminopeptidase"/>
    <property type="match status" value="1"/>
</dbReference>
<dbReference type="Pfam" id="PF16188">
    <property type="entry name" value="Peptidase_M24_C"/>
    <property type="match status" value="1"/>
</dbReference>
<name>A0A1H9REE3_9FIRM</name>
<evidence type="ECO:0000256" key="3">
    <source>
        <dbReference type="ARBA" id="ARBA00022801"/>
    </source>
</evidence>
<dbReference type="EMBL" id="FOGW01000008">
    <property type="protein sequence ID" value="SER70339.1"/>
    <property type="molecule type" value="Genomic_DNA"/>
</dbReference>
<dbReference type="GO" id="GO:0070006">
    <property type="term" value="F:metalloaminopeptidase activity"/>
    <property type="evidence" value="ECO:0007669"/>
    <property type="project" value="InterPro"/>
</dbReference>
<dbReference type="Gene3D" id="3.90.230.10">
    <property type="entry name" value="Creatinase/methionine aminopeptidase superfamily"/>
    <property type="match status" value="1"/>
</dbReference>
<dbReference type="InterPro" id="IPR029149">
    <property type="entry name" value="Creatin/AminoP/Spt16_N"/>
</dbReference>
<dbReference type="Pfam" id="PF16189">
    <property type="entry name" value="Creatinase_N_2"/>
    <property type="match status" value="1"/>
</dbReference>
<evidence type="ECO:0000313" key="7">
    <source>
        <dbReference type="EMBL" id="SER70339.1"/>
    </source>
</evidence>
<feature type="domain" description="Creatinase N-terminal" evidence="5">
    <location>
        <begin position="5"/>
        <end position="125"/>
    </location>
</feature>
<feature type="domain" description="Peptidase M24 C-terminal" evidence="6">
    <location>
        <begin position="536"/>
        <end position="596"/>
    </location>
</feature>
<keyword evidence="7" id="KW-0031">Aminopeptidase</keyword>
<keyword evidence="7" id="KW-0645">Protease</keyword>
<dbReference type="InterPro" id="IPR000994">
    <property type="entry name" value="Pept_M24"/>
</dbReference>
<evidence type="ECO:0000256" key="1">
    <source>
        <dbReference type="ARBA" id="ARBA00008766"/>
    </source>
</evidence>
<dbReference type="InterPro" id="IPR036005">
    <property type="entry name" value="Creatinase/aminopeptidase-like"/>
</dbReference>
<dbReference type="InterPro" id="IPR033740">
    <property type="entry name" value="Pept_M24B"/>
</dbReference>
<dbReference type="GO" id="GO:0046872">
    <property type="term" value="F:metal ion binding"/>
    <property type="evidence" value="ECO:0007669"/>
    <property type="project" value="UniProtKB-KW"/>
</dbReference>
<dbReference type="RefSeq" id="WP_027422546.1">
    <property type="nucleotide sequence ID" value="NZ_FOGW01000008.1"/>
</dbReference>
<dbReference type="Pfam" id="PF00557">
    <property type="entry name" value="Peptidase_M24"/>
    <property type="match status" value="1"/>
</dbReference>
<dbReference type="SUPFAM" id="SSF53092">
    <property type="entry name" value="Creatinase/prolidase N-terminal domain"/>
    <property type="match status" value="2"/>
</dbReference>
<dbReference type="PANTHER" id="PTHR43763:SF6">
    <property type="entry name" value="XAA-PRO AMINOPEPTIDASE 1"/>
    <property type="match status" value="1"/>
</dbReference>
<comment type="similarity">
    <text evidence="1">Belongs to the peptidase M24B family.</text>
</comment>
<evidence type="ECO:0000259" key="6">
    <source>
        <dbReference type="Pfam" id="PF16188"/>
    </source>
</evidence>
<reference evidence="8" key="1">
    <citation type="submission" date="2016-10" db="EMBL/GenBank/DDBJ databases">
        <authorList>
            <person name="Varghese N."/>
            <person name="Submissions S."/>
        </authorList>
    </citation>
    <scope>NUCLEOTIDE SEQUENCE [LARGE SCALE GENOMIC DNA]</scope>
    <source>
        <strain evidence="8">S1b</strain>
    </source>
</reference>
<organism evidence="7 8">
    <name type="scientific">Lachnobacterium bovis</name>
    <dbReference type="NCBI Taxonomy" id="140626"/>
    <lineage>
        <taxon>Bacteria</taxon>
        <taxon>Bacillati</taxon>
        <taxon>Bacillota</taxon>
        <taxon>Clostridia</taxon>
        <taxon>Lachnospirales</taxon>
        <taxon>Lachnospiraceae</taxon>
        <taxon>Lachnobacterium</taxon>
    </lineage>
</organism>
<evidence type="ECO:0000259" key="4">
    <source>
        <dbReference type="Pfam" id="PF00557"/>
    </source>
</evidence>
<protein>
    <submittedName>
        <fullName evidence="7">Xaa-Pro aminopeptidase</fullName>
    </submittedName>
</protein>
<keyword evidence="3" id="KW-0378">Hydrolase</keyword>
<dbReference type="InterPro" id="IPR050422">
    <property type="entry name" value="X-Pro_aminopeptidase_P"/>
</dbReference>
<sequence>MIKERLKLLREQMKQRDISIYVVPTADFHESEYVGEYFKARKFITGFTGSAGVAVITSDEAGLWTDGRYFVQAEKQLKGTTVDLYKMGEENVPTVNEFIEQKLQEGQTIGFDGRVVNGTWGKELECIANRKNGKIYSSEDLIDIIWEDRPQLSKEKAWILKEEYSGESTQSKLARLREKMSEKKATVHLLSSLYDIAWLLNVRGNDISYVPVVLSYVAVTEEECIWFLQEEIIDDELRAYLDANNITTKPYESFYEYVANIKKKETVLVNLSSVNYRVATALDKEIKIVDEIEPTTLFKAVKNKTEIDNTRKAHVKDAVAMCKFMYWLKTNVGKIPMTEISASDHLEKLRREQEGLLDLSFNTICGYDVHGAIVHYAATEETDIPLEPRSLLLVDSGGHYIEGTTDITRTFALGEVTQEMKECFTMICRSNMNLANMKFLYGCTGLNLDLAAREPLWEKNMDFKHGTGHGVGYVLNVHEGPNGFRWRQVAERNDSGVLEEGMITTDEPGVYLEGKFGIRTENELVCRKGVKNEYGQFMYFENITYVPIDLDAIDPDLMTSVEKNRLNEYHKRVYEVVSPYLEGEELEFLKKYTRAI</sequence>
<dbReference type="AlphaFoldDB" id="A0A1H9REE3"/>
<proteinExistence type="inferred from homology"/>
<dbReference type="OrthoDB" id="9806388at2"/>
<dbReference type="Gene3D" id="3.40.350.10">
    <property type="entry name" value="Creatinase/prolidase N-terminal domain"/>
    <property type="match status" value="2"/>
</dbReference>